<organism evidence="4 5">
    <name type="scientific">Dendrothele bispora (strain CBS 962.96)</name>
    <dbReference type="NCBI Taxonomy" id="1314807"/>
    <lineage>
        <taxon>Eukaryota</taxon>
        <taxon>Fungi</taxon>
        <taxon>Dikarya</taxon>
        <taxon>Basidiomycota</taxon>
        <taxon>Agaricomycotina</taxon>
        <taxon>Agaricomycetes</taxon>
        <taxon>Agaricomycetidae</taxon>
        <taxon>Agaricales</taxon>
        <taxon>Agaricales incertae sedis</taxon>
        <taxon>Dendrothele</taxon>
    </lineage>
</organism>
<evidence type="ECO:0000313" key="5">
    <source>
        <dbReference type="Proteomes" id="UP000297245"/>
    </source>
</evidence>
<dbReference type="GO" id="GO:0004672">
    <property type="term" value="F:protein kinase activity"/>
    <property type="evidence" value="ECO:0007669"/>
    <property type="project" value="InterPro"/>
</dbReference>
<dbReference type="PROSITE" id="PS50010">
    <property type="entry name" value="DH_2"/>
    <property type="match status" value="1"/>
</dbReference>
<dbReference type="Gene3D" id="2.30.29.30">
    <property type="entry name" value="Pleckstrin-homology domain (PH domain)/Phosphotyrosine-binding domain (PTB)"/>
    <property type="match status" value="1"/>
</dbReference>
<feature type="domain" description="DH" evidence="2">
    <location>
        <begin position="489"/>
        <end position="676"/>
    </location>
</feature>
<dbReference type="SMART" id="SM00325">
    <property type="entry name" value="RhoGEF"/>
    <property type="match status" value="1"/>
</dbReference>
<dbReference type="PROSITE" id="PS00108">
    <property type="entry name" value="PROTEIN_KINASE_ST"/>
    <property type="match status" value="1"/>
</dbReference>
<evidence type="ECO:0008006" key="6">
    <source>
        <dbReference type="Google" id="ProtNLM"/>
    </source>
</evidence>
<evidence type="ECO:0000259" key="3">
    <source>
        <dbReference type="PROSITE" id="PS50011"/>
    </source>
</evidence>
<dbReference type="InterPro" id="IPR001245">
    <property type="entry name" value="Ser-Thr/Tyr_kinase_cat_dom"/>
</dbReference>
<name>A0A4S8MBM3_DENBC</name>
<dbReference type="SUPFAM" id="SSF56112">
    <property type="entry name" value="Protein kinase-like (PK-like)"/>
    <property type="match status" value="1"/>
</dbReference>
<dbReference type="SUPFAM" id="SSF50729">
    <property type="entry name" value="PH domain-like"/>
    <property type="match status" value="1"/>
</dbReference>
<protein>
    <recommendedName>
        <fullName evidence="6">Kinase-like protein</fullName>
    </recommendedName>
</protein>
<dbReference type="InterPro" id="IPR011993">
    <property type="entry name" value="PH-like_dom_sf"/>
</dbReference>
<dbReference type="PANTHER" id="PTHR46572">
    <property type="entry name" value="RHO1 GDP-GTP EXCHANGE PROTEIN 1-RELATED"/>
    <property type="match status" value="1"/>
</dbReference>
<dbReference type="InterPro" id="IPR052233">
    <property type="entry name" value="Rho-type_GEFs"/>
</dbReference>
<accession>A0A4S8MBM3</accession>
<dbReference type="InterPro" id="IPR000219">
    <property type="entry name" value="DH_dom"/>
</dbReference>
<dbReference type="InterPro" id="IPR008271">
    <property type="entry name" value="Ser/Thr_kinase_AS"/>
</dbReference>
<evidence type="ECO:0000313" key="4">
    <source>
        <dbReference type="EMBL" id="THU99671.1"/>
    </source>
</evidence>
<sequence length="1037" mass="118490">MNRAIVDSDASEPALSQITQISEAKTVHVTLSQIELILSYREGSKRLLEQRGVLAQSILDLLQALYDYTDVASKLRSKILSVMIHLSRKSNLYPSCLILDNVTKIGDHPIAAGGFGEVWKGSIGGEVACLKVVKIYGDSDVEKLLKDFMKEAILWRQLDHPNVLPFLGLYFLDTTKQRVCLISPWMHNGNLRQFLSNYTTNSGIIDRYRLVHDTVCGLCYLHERKIVHGDLKAENILITLTGRAVIADFGLSRKVLETSILRFSSLSTDSHVKGSTRWLAPECLLHGESSTYSSDIYAFACVCYETFTGFVPFYEFPQDVSVIFQLSAGRRPVRPLDRSDLNDSMWEIMQECWSQESSMRPTAYILPTKIAGAACRMFEFADTWDNFLSRQLQRNVRHNEICPRGSPLEIFLSKTQSELLTQADEESIEVEQVVFSSQGKPLPPLPNTQNYGLLEMFQSSMGRGVPGKWEWSDVVPDEVMSSLSVSEVKRQWFIFEFIKEEMSHLKDLESIKTLFIHPLQESHPSIVPINHLDHCVFLVFNNITELHTHHRRMVEKLHEKQREEYPIVNSISLIIHQMAANFHAAYMEYLSYYSIATHFIDEELAKDSAFKDSVKHVDNHHLDIKSFITCPASHLLHYEVLLNTMLDMSPAGHEDQKIIPIALEIIKSLHIEPSSAFAVDKNRVEIFQNIVFRVGEWMDMDIQNENRYLLHCGNLLRQSYLNLKYNSKERSESFVLLFDNYLVITQPAIQDGHLTYIAEEKPMSLDLLAVECKAAPVHHNIQQSRTSFTRKSDPCYTLYAETAQMREIWKLKLEEALSLRRKAQEHNKVFQIQIFKRVATSLRTGKLKSWDTTRNSLSGRITCSVSFYTFDGRSLVAIGCVEGVWAVFRDDPQSMKKVLDLKQVSQCAVLDSYGIFLVLADGKLFAYHVESVIPTSTHKTPTPKKLSRDNDVCCFRTGVIHDRVYVIYSRKKGMNSLLQLVEPVQNLYSSSPSPKSDWFSDCKITFLPFETHDLAFLNNKIVIIQGVKGFLIMDLEQ</sequence>
<dbReference type="GO" id="GO:0005524">
    <property type="term" value="F:ATP binding"/>
    <property type="evidence" value="ECO:0007669"/>
    <property type="project" value="InterPro"/>
</dbReference>
<dbReference type="InterPro" id="IPR035899">
    <property type="entry name" value="DBL_dom_sf"/>
</dbReference>
<dbReference type="GO" id="GO:0005085">
    <property type="term" value="F:guanyl-nucleotide exchange factor activity"/>
    <property type="evidence" value="ECO:0007669"/>
    <property type="project" value="UniProtKB-KW"/>
</dbReference>
<dbReference type="Gene3D" id="1.10.510.10">
    <property type="entry name" value="Transferase(Phosphotransferase) domain 1"/>
    <property type="match status" value="1"/>
</dbReference>
<dbReference type="InterPro" id="IPR011009">
    <property type="entry name" value="Kinase-like_dom_sf"/>
</dbReference>
<keyword evidence="5" id="KW-1185">Reference proteome</keyword>
<gene>
    <name evidence="4" type="ORF">K435DRAFT_964332</name>
</gene>
<dbReference type="InterPro" id="IPR001180">
    <property type="entry name" value="CNH_dom"/>
</dbReference>
<evidence type="ECO:0000259" key="2">
    <source>
        <dbReference type="PROSITE" id="PS50010"/>
    </source>
</evidence>
<dbReference type="Pfam" id="PF00780">
    <property type="entry name" value="CNH"/>
    <property type="match status" value="1"/>
</dbReference>
<dbReference type="SUPFAM" id="SSF48065">
    <property type="entry name" value="DBL homology domain (DH-domain)"/>
    <property type="match status" value="1"/>
</dbReference>
<dbReference type="EMBL" id="ML179115">
    <property type="protein sequence ID" value="THU99671.1"/>
    <property type="molecule type" value="Genomic_DNA"/>
</dbReference>
<feature type="domain" description="Protein kinase" evidence="3">
    <location>
        <begin position="104"/>
        <end position="388"/>
    </location>
</feature>
<dbReference type="PANTHER" id="PTHR46572:SF1">
    <property type="entry name" value="RHO1 GUANINE NUCLEOTIDE EXCHANGE FACTOR TUS1"/>
    <property type="match status" value="1"/>
</dbReference>
<dbReference type="Pfam" id="PF07714">
    <property type="entry name" value="PK_Tyr_Ser-Thr"/>
    <property type="match status" value="1"/>
</dbReference>
<dbReference type="SMART" id="SM00220">
    <property type="entry name" value="S_TKc"/>
    <property type="match status" value="1"/>
</dbReference>
<dbReference type="PRINTS" id="PR00109">
    <property type="entry name" value="TYRKINASE"/>
</dbReference>
<dbReference type="Proteomes" id="UP000297245">
    <property type="component" value="Unassembled WGS sequence"/>
</dbReference>
<dbReference type="PROSITE" id="PS50011">
    <property type="entry name" value="PROTEIN_KINASE_DOM"/>
    <property type="match status" value="1"/>
</dbReference>
<proteinExistence type="predicted"/>
<dbReference type="Gene3D" id="1.20.900.10">
    <property type="entry name" value="Dbl homology (DH) domain"/>
    <property type="match status" value="1"/>
</dbReference>
<dbReference type="InterPro" id="IPR000719">
    <property type="entry name" value="Prot_kinase_dom"/>
</dbReference>
<dbReference type="OrthoDB" id="2272012at2759"/>
<reference evidence="4 5" key="1">
    <citation type="journal article" date="2019" name="Nat. Ecol. Evol.">
        <title>Megaphylogeny resolves global patterns of mushroom evolution.</title>
        <authorList>
            <person name="Varga T."/>
            <person name="Krizsan K."/>
            <person name="Foldi C."/>
            <person name="Dima B."/>
            <person name="Sanchez-Garcia M."/>
            <person name="Sanchez-Ramirez S."/>
            <person name="Szollosi G.J."/>
            <person name="Szarkandi J.G."/>
            <person name="Papp V."/>
            <person name="Albert L."/>
            <person name="Andreopoulos W."/>
            <person name="Angelini C."/>
            <person name="Antonin V."/>
            <person name="Barry K.W."/>
            <person name="Bougher N.L."/>
            <person name="Buchanan P."/>
            <person name="Buyck B."/>
            <person name="Bense V."/>
            <person name="Catcheside P."/>
            <person name="Chovatia M."/>
            <person name="Cooper J."/>
            <person name="Damon W."/>
            <person name="Desjardin D."/>
            <person name="Finy P."/>
            <person name="Geml J."/>
            <person name="Haridas S."/>
            <person name="Hughes K."/>
            <person name="Justo A."/>
            <person name="Karasinski D."/>
            <person name="Kautmanova I."/>
            <person name="Kiss B."/>
            <person name="Kocsube S."/>
            <person name="Kotiranta H."/>
            <person name="LaButti K.M."/>
            <person name="Lechner B.E."/>
            <person name="Liimatainen K."/>
            <person name="Lipzen A."/>
            <person name="Lukacs Z."/>
            <person name="Mihaltcheva S."/>
            <person name="Morgado L.N."/>
            <person name="Niskanen T."/>
            <person name="Noordeloos M.E."/>
            <person name="Ohm R.A."/>
            <person name="Ortiz-Santana B."/>
            <person name="Ovrebo C."/>
            <person name="Racz N."/>
            <person name="Riley R."/>
            <person name="Savchenko A."/>
            <person name="Shiryaev A."/>
            <person name="Soop K."/>
            <person name="Spirin V."/>
            <person name="Szebenyi C."/>
            <person name="Tomsovsky M."/>
            <person name="Tulloss R.E."/>
            <person name="Uehling J."/>
            <person name="Grigoriev I.V."/>
            <person name="Vagvolgyi C."/>
            <person name="Papp T."/>
            <person name="Martin F.M."/>
            <person name="Miettinen O."/>
            <person name="Hibbett D.S."/>
            <person name="Nagy L.G."/>
        </authorList>
    </citation>
    <scope>NUCLEOTIDE SEQUENCE [LARGE SCALE GENOMIC DNA]</scope>
    <source>
        <strain evidence="4 5">CBS 962.96</strain>
    </source>
</reference>
<keyword evidence="1" id="KW-0344">Guanine-nucleotide releasing factor</keyword>
<dbReference type="Pfam" id="PF00621">
    <property type="entry name" value="RhoGEF"/>
    <property type="match status" value="1"/>
</dbReference>
<evidence type="ECO:0000256" key="1">
    <source>
        <dbReference type="ARBA" id="ARBA00022658"/>
    </source>
</evidence>
<dbReference type="AlphaFoldDB" id="A0A4S8MBM3"/>